<dbReference type="EMBL" id="CAUYUJ010021003">
    <property type="protein sequence ID" value="CAK0901945.1"/>
    <property type="molecule type" value="Genomic_DNA"/>
</dbReference>
<evidence type="ECO:0000313" key="2">
    <source>
        <dbReference type="EMBL" id="CAK0901945.1"/>
    </source>
</evidence>
<comment type="caution">
    <text evidence="2">The sequence shown here is derived from an EMBL/GenBank/DDBJ whole genome shotgun (WGS) entry which is preliminary data.</text>
</comment>
<feature type="compositionally biased region" description="Low complexity" evidence="1">
    <location>
        <begin position="44"/>
        <end position="55"/>
    </location>
</feature>
<keyword evidence="3" id="KW-1185">Reference proteome</keyword>
<feature type="region of interest" description="Disordered" evidence="1">
    <location>
        <begin position="28"/>
        <end position="55"/>
    </location>
</feature>
<organism evidence="2 3">
    <name type="scientific">Prorocentrum cordatum</name>
    <dbReference type="NCBI Taxonomy" id="2364126"/>
    <lineage>
        <taxon>Eukaryota</taxon>
        <taxon>Sar</taxon>
        <taxon>Alveolata</taxon>
        <taxon>Dinophyceae</taxon>
        <taxon>Prorocentrales</taxon>
        <taxon>Prorocentraceae</taxon>
        <taxon>Prorocentrum</taxon>
    </lineage>
</organism>
<sequence length="197" mass="20123">MPAKTIFVPGMYFFGLTRYGPRSLGPLAKIPSPTELQGEKEEAGSNNTSGSSSGTDAVLLRSVRTRLCVAALEPLLALRVPQATVEEFVHVLVRPDDAGILVGLGVGEALQGSRLAAEDAPQRGALLGVAALLDRVALRALCLGSFAPFFTSPSGTSTSGSAIGMAAARSFGARGAGPAREAPDASTGLTTAWARTA</sequence>
<protein>
    <submittedName>
        <fullName evidence="2">Uncharacterized protein</fullName>
    </submittedName>
</protein>
<gene>
    <name evidence="2" type="ORF">PCOR1329_LOCUS78731</name>
</gene>
<proteinExistence type="predicted"/>
<evidence type="ECO:0000313" key="3">
    <source>
        <dbReference type="Proteomes" id="UP001189429"/>
    </source>
</evidence>
<dbReference type="Proteomes" id="UP001189429">
    <property type="component" value="Unassembled WGS sequence"/>
</dbReference>
<accession>A0ABN9XRK6</accession>
<reference evidence="2" key="1">
    <citation type="submission" date="2023-10" db="EMBL/GenBank/DDBJ databases">
        <authorList>
            <person name="Chen Y."/>
            <person name="Shah S."/>
            <person name="Dougan E. K."/>
            <person name="Thang M."/>
            <person name="Chan C."/>
        </authorList>
    </citation>
    <scope>NUCLEOTIDE SEQUENCE [LARGE SCALE GENOMIC DNA]</scope>
</reference>
<name>A0ABN9XRK6_9DINO</name>
<evidence type="ECO:0000256" key="1">
    <source>
        <dbReference type="SAM" id="MobiDB-lite"/>
    </source>
</evidence>
<feature type="non-terminal residue" evidence="2">
    <location>
        <position position="197"/>
    </location>
</feature>